<evidence type="ECO:0000313" key="3">
    <source>
        <dbReference type="Proteomes" id="UP000229497"/>
    </source>
</evidence>
<dbReference type="InterPro" id="IPR003746">
    <property type="entry name" value="DUF167"/>
</dbReference>
<dbReference type="SMART" id="SM01152">
    <property type="entry name" value="DUF167"/>
    <property type="match status" value="1"/>
</dbReference>
<name>A0A2H0KKL0_9BACT</name>
<accession>A0A2H0KKL0</accession>
<dbReference type="Proteomes" id="UP000229497">
    <property type="component" value="Unassembled WGS sequence"/>
</dbReference>
<sequence>MRIFVKVKPKARKEKVERIDNTHYLVHTKETPEKGKANEGVIYLLSKHFSLPKSNIIITSGKTSRLKIITLNI</sequence>
<dbReference type="AlphaFoldDB" id="A0A2H0KKL0"/>
<comment type="caution">
    <text evidence="2">The sequence shown here is derived from an EMBL/GenBank/DDBJ whole genome shotgun (WGS) entry which is preliminary data.</text>
</comment>
<dbReference type="GO" id="GO:0005737">
    <property type="term" value="C:cytoplasm"/>
    <property type="evidence" value="ECO:0007669"/>
    <property type="project" value="TreeGrafter"/>
</dbReference>
<protein>
    <submittedName>
        <fullName evidence="2">Uncharacterized protein</fullName>
    </submittedName>
</protein>
<comment type="similarity">
    <text evidence="1">Belongs to the UPF0235 family.</text>
</comment>
<gene>
    <name evidence="2" type="ORF">COV87_01380</name>
</gene>
<dbReference type="Gene3D" id="3.30.1200.10">
    <property type="entry name" value="YggU-like"/>
    <property type="match status" value="1"/>
</dbReference>
<dbReference type="Pfam" id="PF02594">
    <property type="entry name" value="DUF167"/>
    <property type="match status" value="1"/>
</dbReference>
<dbReference type="PANTHER" id="PTHR13420:SF7">
    <property type="entry name" value="UPF0235 PROTEIN C15ORF40"/>
    <property type="match status" value="1"/>
</dbReference>
<evidence type="ECO:0000256" key="1">
    <source>
        <dbReference type="ARBA" id="ARBA00010364"/>
    </source>
</evidence>
<dbReference type="InterPro" id="IPR036591">
    <property type="entry name" value="YggU-like_sf"/>
</dbReference>
<evidence type="ECO:0000313" key="2">
    <source>
        <dbReference type="EMBL" id="PIQ71779.1"/>
    </source>
</evidence>
<dbReference type="SUPFAM" id="SSF69786">
    <property type="entry name" value="YggU-like"/>
    <property type="match status" value="1"/>
</dbReference>
<reference evidence="2 3" key="1">
    <citation type="submission" date="2017-09" db="EMBL/GenBank/DDBJ databases">
        <title>Depth-based differentiation of microbial function through sediment-hosted aquifers and enrichment of novel symbionts in the deep terrestrial subsurface.</title>
        <authorList>
            <person name="Probst A.J."/>
            <person name="Ladd B."/>
            <person name="Jarett J.K."/>
            <person name="Geller-Mcgrath D.E."/>
            <person name="Sieber C.M."/>
            <person name="Emerson J.B."/>
            <person name="Anantharaman K."/>
            <person name="Thomas B.C."/>
            <person name="Malmstrom R."/>
            <person name="Stieglmeier M."/>
            <person name="Klingl A."/>
            <person name="Woyke T."/>
            <person name="Ryan C.M."/>
            <person name="Banfield J.F."/>
        </authorList>
    </citation>
    <scope>NUCLEOTIDE SEQUENCE [LARGE SCALE GENOMIC DNA]</scope>
    <source>
        <strain evidence="2">CG11_big_fil_rev_8_21_14_0_20_37_16</strain>
    </source>
</reference>
<proteinExistence type="inferred from homology"/>
<dbReference type="PANTHER" id="PTHR13420">
    <property type="entry name" value="UPF0235 PROTEIN C15ORF40"/>
    <property type="match status" value="1"/>
</dbReference>
<dbReference type="NCBIfam" id="TIGR00251">
    <property type="entry name" value="DUF167 family protein"/>
    <property type="match status" value="1"/>
</dbReference>
<organism evidence="2 3">
    <name type="scientific">Candidatus Roizmanbacteria bacterium CG11_big_fil_rev_8_21_14_0_20_37_16</name>
    <dbReference type="NCBI Taxonomy" id="1974857"/>
    <lineage>
        <taxon>Bacteria</taxon>
        <taxon>Candidatus Roizmaniibacteriota</taxon>
    </lineage>
</organism>
<dbReference type="EMBL" id="PCVK01000039">
    <property type="protein sequence ID" value="PIQ71779.1"/>
    <property type="molecule type" value="Genomic_DNA"/>
</dbReference>